<dbReference type="EMBL" id="JAUFPT010000035">
    <property type="protein sequence ID" value="MDN3571436.1"/>
    <property type="molecule type" value="Genomic_DNA"/>
</dbReference>
<dbReference type="InterPro" id="IPR007410">
    <property type="entry name" value="LpqE-like"/>
</dbReference>
<dbReference type="InterPro" id="IPR036182">
    <property type="entry name" value="PCuAC_sf"/>
</dbReference>
<dbReference type="Proteomes" id="UP001244297">
    <property type="component" value="Unassembled WGS sequence"/>
</dbReference>
<dbReference type="RefSeq" id="WP_290355787.1">
    <property type="nucleotide sequence ID" value="NZ_JAUFPT010000035.1"/>
</dbReference>
<evidence type="ECO:0000313" key="1">
    <source>
        <dbReference type="EMBL" id="MDN3571436.1"/>
    </source>
</evidence>
<dbReference type="InterPro" id="IPR058248">
    <property type="entry name" value="Lxx211020-like"/>
</dbReference>
<comment type="caution">
    <text evidence="1">The sequence shown here is derived from an EMBL/GenBank/DDBJ whole genome shotgun (WGS) entry which is preliminary data.</text>
</comment>
<protein>
    <submittedName>
        <fullName evidence="1">Copper chaperone PCu(A)C</fullName>
    </submittedName>
</protein>
<sequence>GLEIKPGETVTLKPGGYHLMFLDLKAPLKKGEPVKGTLSFERAGTVAVEFGVEGMGAQAPAAGEHIH</sequence>
<dbReference type="SUPFAM" id="SSF110087">
    <property type="entry name" value="DR1885-like metal-binding protein"/>
    <property type="match status" value="1"/>
</dbReference>
<reference evidence="2" key="1">
    <citation type="journal article" date="2019" name="Int. J. Syst. Evol. Microbiol.">
        <title>The Global Catalogue of Microorganisms (GCM) 10K type strain sequencing project: providing services to taxonomists for standard genome sequencing and annotation.</title>
        <authorList>
            <consortium name="The Broad Institute Genomics Platform"/>
            <consortium name="The Broad Institute Genome Sequencing Center for Infectious Disease"/>
            <person name="Wu L."/>
            <person name="Ma J."/>
        </authorList>
    </citation>
    <scope>NUCLEOTIDE SEQUENCE [LARGE SCALE GENOMIC DNA]</scope>
    <source>
        <strain evidence="2">CECT 7806</strain>
    </source>
</reference>
<name>A0ABT8APF3_9HYPH</name>
<dbReference type="PANTHER" id="PTHR36302">
    <property type="entry name" value="BLR7088 PROTEIN"/>
    <property type="match status" value="1"/>
</dbReference>
<proteinExistence type="predicted"/>
<organism evidence="1 2">
    <name type="scientific">Methylobacterium longum</name>
    <dbReference type="NCBI Taxonomy" id="767694"/>
    <lineage>
        <taxon>Bacteria</taxon>
        <taxon>Pseudomonadati</taxon>
        <taxon>Pseudomonadota</taxon>
        <taxon>Alphaproteobacteria</taxon>
        <taxon>Hyphomicrobiales</taxon>
        <taxon>Methylobacteriaceae</taxon>
        <taxon>Methylobacterium</taxon>
    </lineage>
</organism>
<feature type="non-terminal residue" evidence="1">
    <location>
        <position position="1"/>
    </location>
</feature>
<dbReference type="Pfam" id="PF04314">
    <property type="entry name" value="PCuAC"/>
    <property type="match status" value="1"/>
</dbReference>
<accession>A0ABT8APF3</accession>
<keyword evidence="2" id="KW-1185">Reference proteome</keyword>
<gene>
    <name evidence="1" type="ORF">QWZ18_12495</name>
</gene>
<dbReference type="Gene3D" id="2.60.40.1890">
    <property type="entry name" value="PCu(A)C copper chaperone"/>
    <property type="match status" value="1"/>
</dbReference>
<dbReference type="PANTHER" id="PTHR36302:SF1">
    <property type="entry name" value="COPPER CHAPERONE PCU(A)C"/>
    <property type="match status" value="1"/>
</dbReference>
<evidence type="ECO:0000313" key="2">
    <source>
        <dbReference type="Proteomes" id="UP001244297"/>
    </source>
</evidence>